<protein>
    <submittedName>
        <fullName evidence="3">Uncharacterized protein</fullName>
    </submittedName>
</protein>
<keyword evidence="1" id="KW-1133">Transmembrane helix</keyword>
<evidence type="ECO:0000313" key="3">
    <source>
        <dbReference type="EMBL" id="MBX71533.1"/>
    </source>
</evidence>
<name>A0A2P2QX31_RHIMU</name>
<sequence length="69" mass="7632">MQSLYLLVILLEQQLTCLCYVAFVPSNVKLPEKQMSVVSNVGVVHVSILSFLMTFASVAYNLNFLGIGH</sequence>
<proteinExistence type="predicted"/>
<reference evidence="3" key="1">
    <citation type="submission" date="2018-02" db="EMBL/GenBank/DDBJ databases">
        <title>Rhizophora mucronata_Transcriptome.</title>
        <authorList>
            <person name="Meera S.P."/>
            <person name="Sreeshan A."/>
            <person name="Augustine A."/>
        </authorList>
    </citation>
    <scope>NUCLEOTIDE SEQUENCE</scope>
    <source>
        <tissue evidence="3">Leaf</tissue>
    </source>
</reference>
<dbReference type="EMBL" id="GGEC01091049">
    <property type="protein sequence ID" value="MBX71533.1"/>
    <property type="molecule type" value="Transcribed_RNA"/>
</dbReference>
<evidence type="ECO:0000256" key="2">
    <source>
        <dbReference type="SAM" id="SignalP"/>
    </source>
</evidence>
<dbReference type="AlphaFoldDB" id="A0A2P2QX31"/>
<feature type="transmembrane region" description="Helical" evidence="1">
    <location>
        <begin position="43"/>
        <end position="62"/>
    </location>
</feature>
<feature type="signal peptide" evidence="2">
    <location>
        <begin position="1"/>
        <end position="19"/>
    </location>
</feature>
<keyword evidence="2" id="KW-0732">Signal</keyword>
<evidence type="ECO:0000256" key="1">
    <source>
        <dbReference type="SAM" id="Phobius"/>
    </source>
</evidence>
<organism evidence="3">
    <name type="scientific">Rhizophora mucronata</name>
    <name type="common">Asiatic mangrove</name>
    <dbReference type="NCBI Taxonomy" id="61149"/>
    <lineage>
        <taxon>Eukaryota</taxon>
        <taxon>Viridiplantae</taxon>
        <taxon>Streptophyta</taxon>
        <taxon>Embryophyta</taxon>
        <taxon>Tracheophyta</taxon>
        <taxon>Spermatophyta</taxon>
        <taxon>Magnoliopsida</taxon>
        <taxon>eudicotyledons</taxon>
        <taxon>Gunneridae</taxon>
        <taxon>Pentapetalae</taxon>
        <taxon>rosids</taxon>
        <taxon>fabids</taxon>
        <taxon>Malpighiales</taxon>
        <taxon>Rhizophoraceae</taxon>
        <taxon>Rhizophora</taxon>
    </lineage>
</organism>
<keyword evidence="1" id="KW-0812">Transmembrane</keyword>
<accession>A0A2P2QX31</accession>
<feature type="chain" id="PRO_5015187024" evidence="2">
    <location>
        <begin position="20"/>
        <end position="69"/>
    </location>
</feature>
<keyword evidence="1" id="KW-0472">Membrane</keyword>